<dbReference type="NCBIfam" id="NF002874">
    <property type="entry name" value="PRK03244.1"/>
    <property type="match status" value="1"/>
</dbReference>
<name>A0ABU2KBR3_9ACTN</name>
<dbReference type="Proteomes" id="UP001183222">
    <property type="component" value="Unassembled WGS sequence"/>
</dbReference>
<dbReference type="RefSeq" id="WP_311346438.1">
    <property type="nucleotide sequence ID" value="NZ_JAVREI010000014.1"/>
</dbReference>
<comment type="caution">
    <text evidence="7">The sequence shown here is derived from an EMBL/GenBank/DDBJ whole genome shotgun (WGS) entry which is preliminary data.</text>
</comment>
<evidence type="ECO:0000256" key="4">
    <source>
        <dbReference type="ARBA" id="ARBA00022898"/>
    </source>
</evidence>
<feature type="modified residue" description="N6-(pyridoxal phosphate)lysine" evidence="5">
    <location>
        <position position="254"/>
    </location>
</feature>
<dbReference type="InterPro" id="IPR015421">
    <property type="entry name" value="PyrdxlP-dep_Trfase_major"/>
</dbReference>
<protein>
    <recommendedName>
        <fullName evidence="5">Acetylornithine aminotransferase</fullName>
        <shortName evidence="5">ACOAT</shortName>
        <ecNumber evidence="5">2.6.1.11</ecNumber>
    </recommendedName>
</protein>
<dbReference type="NCBIfam" id="TIGR00707">
    <property type="entry name" value="argD"/>
    <property type="match status" value="1"/>
</dbReference>
<proteinExistence type="inferred from homology"/>
<comment type="miscellaneous">
    <text evidence="5">May also have succinyldiaminopimelate aminotransferase activity, thus carrying out the corresponding step in lysine biosynthesis.</text>
</comment>
<dbReference type="CDD" id="cd00610">
    <property type="entry name" value="OAT_like"/>
    <property type="match status" value="1"/>
</dbReference>
<keyword evidence="1 5" id="KW-0032">Aminotransferase</keyword>
<dbReference type="Gene3D" id="3.40.640.10">
    <property type="entry name" value="Type I PLP-dependent aspartate aminotransferase-like (Major domain)"/>
    <property type="match status" value="1"/>
</dbReference>
<evidence type="ECO:0000313" key="7">
    <source>
        <dbReference type="EMBL" id="MDT0277634.1"/>
    </source>
</evidence>
<reference evidence="8" key="1">
    <citation type="submission" date="2023-07" db="EMBL/GenBank/DDBJ databases">
        <title>30 novel species of actinomycetes from the DSMZ collection.</title>
        <authorList>
            <person name="Nouioui I."/>
        </authorList>
    </citation>
    <scope>NUCLEOTIDE SEQUENCE [LARGE SCALE GENOMIC DNA]</scope>
    <source>
        <strain evidence="8">DSM 46792</strain>
    </source>
</reference>
<dbReference type="SUPFAM" id="SSF53383">
    <property type="entry name" value="PLP-dependent transferases"/>
    <property type="match status" value="1"/>
</dbReference>
<dbReference type="Pfam" id="PF00202">
    <property type="entry name" value="Aminotran_3"/>
    <property type="match status" value="1"/>
</dbReference>
<keyword evidence="3 5" id="KW-0808">Transferase</keyword>
<dbReference type="InterPro" id="IPR004636">
    <property type="entry name" value="AcOrn/SuccOrn_fam"/>
</dbReference>
<evidence type="ECO:0000256" key="3">
    <source>
        <dbReference type="ARBA" id="ARBA00022679"/>
    </source>
</evidence>
<comment type="subunit">
    <text evidence="5">Homodimer.</text>
</comment>
<feature type="binding site" evidence="5">
    <location>
        <position position="282"/>
    </location>
    <ligand>
        <name>N(2)-acetyl-L-ornithine</name>
        <dbReference type="ChEBI" id="CHEBI:57805"/>
    </ligand>
</feature>
<evidence type="ECO:0000256" key="6">
    <source>
        <dbReference type="SAM" id="MobiDB-lite"/>
    </source>
</evidence>
<feature type="binding site" evidence="5">
    <location>
        <position position="283"/>
    </location>
    <ligand>
        <name>pyridoxal 5'-phosphate</name>
        <dbReference type="ChEBI" id="CHEBI:597326"/>
    </ligand>
</feature>
<keyword evidence="5" id="KW-0963">Cytoplasm</keyword>
<keyword evidence="2 5" id="KW-0028">Amino-acid biosynthesis</keyword>
<feature type="region of interest" description="Disordered" evidence="6">
    <location>
        <begin position="401"/>
        <end position="431"/>
    </location>
</feature>
<keyword evidence="5" id="KW-0055">Arginine biosynthesis</keyword>
<keyword evidence="4 5" id="KW-0663">Pyridoxal phosphate</keyword>
<accession>A0ABU2KBR3</accession>
<evidence type="ECO:0000313" key="8">
    <source>
        <dbReference type="Proteomes" id="UP001183222"/>
    </source>
</evidence>
<feature type="compositionally biased region" description="Polar residues" evidence="6">
    <location>
        <begin position="421"/>
        <end position="431"/>
    </location>
</feature>
<evidence type="ECO:0000256" key="1">
    <source>
        <dbReference type="ARBA" id="ARBA00022576"/>
    </source>
</evidence>
<dbReference type="InterPro" id="IPR050103">
    <property type="entry name" value="Class-III_PLP-dep_AT"/>
</dbReference>
<dbReference type="EMBL" id="JAVREI010000014">
    <property type="protein sequence ID" value="MDT0277634.1"/>
    <property type="molecule type" value="Genomic_DNA"/>
</dbReference>
<evidence type="ECO:0000256" key="5">
    <source>
        <dbReference type="HAMAP-Rule" id="MF_01107"/>
    </source>
</evidence>
<feature type="binding site" evidence="5">
    <location>
        <position position="140"/>
    </location>
    <ligand>
        <name>pyridoxal 5'-phosphate</name>
        <dbReference type="ChEBI" id="CHEBI:597326"/>
    </ligand>
</feature>
<dbReference type="EC" id="2.6.1.11" evidence="5"/>
<comment type="pathway">
    <text evidence="5">Amino-acid biosynthesis; L-arginine biosynthesis; N(2)-acetyl-L-ornithine from L-glutamate: step 4/4.</text>
</comment>
<dbReference type="InterPro" id="IPR049704">
    <property type="entry name" value="Aminotrans_3_PPA_site"/>
</dbReference>
<feature type="binding site" evidence="5">
    <location>
        <position position="143"/>
    </location>
    <ligand>
        <name>N(2)-acetyl-L-ornithine</name>
        <dbReference type="ChEBI" id="CHEBI:57805"/>
    </ligand>
</feature>
<dbReference type="InterPro" id="IPR015424">
    <property type="entry name" value="PyrdxlP-dep_Trfase"/>
</dbReference>
<dbReference type="InterPro" id="IPR005814">
    <property type="entry name" value="Aminotrans_3"/>
</dbReference>
<comment type="catalytic activity">
    <reaction evidence="5">
        <text>N(2)-acetyl-L-ornithine + 2-oxoglutarate = N-acetyl-L-glutamate 5-semialdehyde + L-glutamate</text>
        <dbReference type="Rhea" id="RHEA:18049"/>
        <dbReference type="ChEBI" id="CHEBI:16810"/>
        <dbReference type="ChEBI" id="CHEBI:29123"/>
        <dbReference type="ChEBI" id="CHEBI:29985"/>
        <dbReference type="ChEBI" id="CHEBI:57805"/>
        <dbReference type="EC" id="2.6.1.11"/>
    </reaction>
</comment>
<comment type="similarity">
    <text evidence="5">Belongs to the class-III pyridoxal-phosphate-dependent aminotransferase family. ArgD subfamily.</text>
</comment>
<organism evidence="7 8">
    <name type="scientific">Blastococcus goldschmidtiae</name>
    <dbReference type="NCBI Taxonomy" id="3075546"/>
    <lineage>
        <taxon>Bacteria</taxon>
        <taxon>Bacillati</taxon>
        <taxon>Actinomycetota</taxon>
        <taxon>Actinomycetes</taxon>
        <taxon>Geodermatophilales</taxon>
        <taxon>Geodermatophilaceae</taxon>
        <taxon>Blastococcus</taxon>
    </lineage>
</organism>
<feature type="binding site" evidence="5">
    <location>
        <begin position="114"/>
        <end position="115"/>
    </location>
    <ligand>
        <name>pyridoxal 5'-phosphate</name>
        <dbReference type="ChEBI" id="CHEBI:597326"/>
    </ligand>
</feature>
<comment type="cofactor">
    <cofactor evidence="5">
        <name>pyridoxal 5'-phosphate</name>
        <dbReference type="ChEBI" id="CHEBI:597326"/>
    </cofactor>
    <text evidence="5">Binds 1 pyridoxal phosphate per subunit.</text>
</comment>
<comment type="subcellular location">
    <subcellularLocation>
        <location evidence="5">Cytoplasm</location>
    </subcellularLocation>
</comment>
<dbReference type="PANTHER" id="PTHR11986:SF79">
    <property type="entry name" value="ACETYLORNITHINE AMINOTRANSFERASE, MITOCHONDRIAL"/>
    <property type="match status" value="1"/>
</dbReference>
<gene>
    <name evidence="5" type="primary">argD</name>
    <name evidence="7" type="ORF">RM425_17170</name>
</gene>
<dbReference type="InterPro" id="IPR015422">
    <property type="entry name" value="PyrdxlP-dep_Trfase_small"/>
</dbReference>
<dbReference type="PANTHER" id="PTHR11986">
    <property type="entry name" value="AMINOTRANSFERASE CLASS III"/>
    <property type="match status" value="1"/>
</dbReference>
<dbReference type="PIRSF" id="PIRSF000521">
    <property type="entry name" value="Transaminase_4ab_Lys_Orn"/>
    <property type="match status" value="1"/>
</dbReference>
<feature type="binding site" evidence="5">
    <location>
        <begin position="225"/>
        <end position="228"/>
    </location>
    <ligand>
        <name>pyridoxal 5'-phosphate</name>
        <dbReference type="ChEBI" id="CHEBI:597326"/>
    </ligand>
</feature>
<sequence>MTREGSGRDRTDELARRWSAVMMGNYRTPPVALDSGTGATVRDVDGREYTDLLGGIATTILGHAHPKVVEAITTQAGKLGHVSNLAMHEPGVALAERLLELAGRPGRVFFCNSGAEANEAAFKLSRLTGRPQVITAEGAFHGRTMGALALTGQPSKAAAFAPLPGGVSYVPYGDADALTAAVGERTAMVLLEPMLGEGGVLPAPPGYLAAGATAAKAAGALFALDEVQTGMGRTGHWFAHQADGLQPDVITLAKALGGGLPIGAMLAFGDAADLLTAGSHGSTFGGNPIAAAAALAVLDTIRDEGLLERAKEMEHRFTAGIEGLGHAGIAGVRGRGALLGVVLTADVAAALEAQLRTAGFLTNAVAPGVLRLAPPLVLTDAQIDAFVAALPAALDTAMVTAERASQGAPATEERNEAGTEPSHTASQEADS</sequence>
<keyword evidence="8" id="KW-1185">Reference proteome</keyword>
<dbReference type="GO" id="GO:0003992">
    <property type="term" value="F:N2-acetyl-L-ornithine:2-oxoglutarate 5-aminotransferase activity"/>
    <property type="evidence" value="ECO:0007669"/>
    <property type="project" value="UniProtKB-EC"/>
</dbReference>
<dbReference type="Gene3D" id="3.90.1150.10">
    <property type="entry name" value="Aspartate Aminotransferase, domain 1"/>
    <property type="match status" value="1"/>
</dbReference>
<dbReference type="PROSITE" id="PS00600">
    <property type="entry name" value="AA_TRANSFER_CLASS_3"/>
    <property type="match status" value="1"/>
</dbReference>
<evidence type="ECO:0000256" key="2">
    <source>
        <dbReference type="ARBA" id="ARBA00022605"/>
    </source>
</evidence>
<dbReference type="HAMAP" id="MF_01107">
    <property type="entry name" value="ArgD_aminotrans_3"/>
    <property type="match status" value="1"/>
</dbReference>